<dbReference type="EMBL" id="VOHS01000035">
    <property type="protein sequence ID" value="TWV96258.1"/>
    <property type="molecule type" value="Genomic_DNA"/>
</dbReference>
<proteinExistence type="predicted"/>
<sequence>MIDDILQLRTAIRHPNLDREIAYVEEVELSPLLLKANKSTTFGAIVEEWAQLLPFEQAVRIAFFLWDKDILCEIS</sequence>
<dbReference type="AlphaFoldDB" id="A0A5C6LMN3"/>
<protein>
    <submittedName>
        <fullName evidence="1">Uncharacterized protein</fullName>
    </submittedName>
</protein>
<gene>
    <name evidence="1" type="ORF">FEF09_23565</name>
</gene>
<keyword evidence="2" id="KW-1185">Reference proteome</keyword>
<accession>A0A5C6LMN3</accession>
<evidence type="ECO:0000313" key="1">
    <source>
        <dbReference type="EMBL" id="TWV96258.1"/>
    </source>
</evidence>
<comment type="caution">
    <text evidence="1">The sequence shown here is derived from an EMBL/GenBank/DDBJ whole genome shotgun (WGS) entry which is preliminary data.</text>
</comment>
<dbReference type="Proteomes" id="UP000318815">
    <property type="component" value="Unassembled WGS sequence"/>
</dbReference>
<dbReference type="RefSeq" id="WP_146307377.1">
    <property type="nucleotide sequence ID" value="NZ_VOHS01000035.1"/>
</dbReference>
<reference evidence="1 2" key="1">
    <citation type="submission" date="2019-08" db="EMBL/GenBank/DDBJ databases">
        <title>Whole genome sequencing of chitin degrading bacteria Chitinophaga pinensis YS16.</title>
        <authorList>
            <person name="Singh R.P."/>
            <person name="Manchanda G."/>
            <person name="Maurya I.K."/>
            <person name="Joshi N.K."/>
            <person name="Srivastava A.K."/>
        </authorList>
    </citation>
    <scope>NUCLEOTIDE SEQUENCE [LARGE SCALE GENOMIC DNA]</scope>
    <source>
        <strain evidence="1 2">YS-16</strain>
    </source>
</reference>
<name>A0A5C6LMN3_9BACT</name>
<evidence type="ECO:0000313" key="2">
    <source>
        <dbReference type="Proteomes" id="UP000318815"/>
    </source>
</evidence>
<organism evidence="1 2">
    <name type="scientific">Chitinophaga pinensis</name>
    <dbReference type="NCBI Taxonomy" id="79329"/>
    <lineage>
        <taxon>Bacteria</taxon>
        <taxon>Pseudomonadati</taxon>
        <taxon>Bacteroidota</taxon>
        <taxon>Chitinophagia</taxon>
        <taxon>Chitinophagales</taxon>
        <taxon>Chitinophagaceae</taxon>
        <taxon>Chitinophaga</taxon>
    </lineage>
</organism>